<protein>
    <submittedName>
        <fullName evidence="2">Uncharacterized protein</fullName>
    </submittedName>
</protein>
<evidence type="ECO:0000256" key="1">
    <source>
        <dbReference type="SAM" id="Phobius"/>
    </source>
</evidence>
<dbReference type="EMBL" id="JSWE01000058">
    <property type="protein sequence ID" value="KIE05966.1"/>
    <property type="molecule type" value="Genomic_DNA"/>
</dbReference>
<name>A0A0C1N0Y4_9RICK</name>
<dbReference type="STRING" id="86105.NF27_CG01460"/>
<organism evidence="2 3">
    <name type="scientific">Candidatus Jidaibacter acanthamoebae</name>
    <dbReference type="NCBI Taxonomy" id="86105"/>
    <lineage>
        <taxon>Bacteria</taxon>
        <taxon>Pseudomonadati</taxon>
        <taxon>Pseudomonadota</taxon>
        <taxon>Alphaproteobacteria</taxon>
        <taxon>Rickettsiales</taxon>
        <taxon>Candidatus Midichloriaceae</taxon>
        <taxon>Candidatus Jidaibacter</taxon>
    </lineage>
</organism>
<comment type="caution">
    <text evidence="2">The sequence shown here is derived from an EMBL/GenBank/DDBJ whole genome shotgun (WGS) entry which is preliminary data.</text>
</comment>
<reference evidence="2 3" key="1">
    <citation type="submission" date="2014-11" db="EMBL/GenBank/DDBJ databases">
        <title>A Rickettsiales Symbiont of Amoebae With Ancient Features.</title>
        <authorList>
            <person name="Schulz F."/>
            <person name="Martijn J."/>
            <person name="Wascher F."/>
            <person name="Kostanjsek R."/>
            <person name="Ettema T.J."/>
            <person name="Horn M."/>
        </authorList>
    </citation>
    <scope>NUCLEOTIDE SEQUENCE [LARGE SCALE GENOMIC DNA]</scope>
    <source>
        <strain evidence="2 3">UWC36</strain>
    </source>
</reference>
<keyword evidence="1" id="KW-0812">Transmembrane</keyword>
<dbReference type="RefSeq" id="WP_039455243.1">
    <property type="nucleotide sequence ID" value="NZ_JSWE01000058.1"/>
</dbReference>
<keyword evidence="3" id="KW-1185">Reference proteome</keyword>
<accession>A0A0C1N0Y4</accession>
<dbReference type="Proteomes" id="UP000031258">
    <property type="component" value="Unassembled WGS sequence"/>
</dbReference>
<evidence type="ECO:0000313" key="2">
    <source>
        <dbReference type="EMBL" id="KIE05966.1"/>
    </source>
</evidence>
<evidence type="ECO:0000313" key="3">
    <source>
        <dbReference type="Proteomes" id="UP000031258"/>
    </source>
</evidence>
<gene>
    <name evidence="2" type="ORF">NF27_CG01460</name>
</gene>
<sequence>MRANIIYYIIILITMLGAPTSILAETKNNDKPKYPPYPDIWGYDLTDYKRTKDTSSIISAYLAPSGDIVFTFHIEDQTKNNFDENDYNKNTWLAALKFFTGEIVEIGLPKNLDAFVEDNKLVNIGSREIELKDGTMIIYDYDSAGRLCQSNNLVRSSLLIGKPRSGEEWLYRSDDQVKKFSIIEAMPDIFRDYDRQGVDPCPRGGKIIYKQLYFLPSTLIKLKDDTFIAFNSSGNLIVRFNKDLDTKFKPHKGIKGMDINKNLFIIPYSVIENIYDQVIKEEEYGVQGVHDRLLLYFQDEEKEK</sequence>
<proteinExistence type="predicted"/>
<dbReference type="OrthoDB" id="7166519at2"/>
<keyword evidence="1" id="KW-0472">Membrane</keyword>
<feature type="transmembrane region" description="Helical" evidence="1">
    <location>
        <begin position="6"/>
        <end position="24"/>
    </location>
</feature>
<dbReference type="AlphaFoldDB" id="A0A0C1N0Y4"/>
<keyword evidence="1" id="KW-1133">Transmembrane helix</keyword>